<dbReference type="Gene3D" id="3.80.10.10">
    <property type="entry name" value="Ribonuclease Inhibitor"/>
    <property type="match status" value="2"/>
</dbReference>
<dbReference type="Proteomes" id="UP000663852">
    <property type="component" value="Unassembled WGS sequence"/>
</dbReference>
<reference evidence="2" key="1">
    <citation type="submission" date="2021-02" db="EMBL/GenBank/DDBJ databases">
        <authorList>
            <person name="Nowell W R."/>
        </authorList>
    </citation>
    <scope>NUCLEOTIDE SEQUENCE</scope>
</reference>
<sequence length="848" mass="99075">MDTIETIKSKILQRLSVKNIEIRLCRAPQLAQPYRESWLNATHLHVNETVMSYRLYDEDAAIMANIVSEQNLDVNANFDICVKTLTQLVIYLSVCQSDTVQNLKEKIQDKEGIPPDQQRLILAGVQLEDGATLGEYDIQNGTTLHLVLRLRGGMFHSTSGRADFDYLLYTNTTVVKNIFKFHRNDTKQAYCLSSTKLQDFIEQAHSVLADLYYGIEKIDIHMPSSDLKDDIFLRMNNQEESSDDDSQTAKEKIADCRPNGASRIHIDIMVGKAKLEDLANEVFYEIFEYLDYFQSSGIFSRLNQRFQNLFTHSISPIKMHLNAISKPTFTAYYEHIILPNAHRIQSLHLSNQFIINLFLSSLSIIPKFIHLQIFVITSLPSTAIDQLFSNLLTLPHLSSLIFAFETCLRNRNYLYEQIFRLPSLKYCKFSLHKYHYLERIPFATNIFSSLTHLIVAEEFCLDDIVPLLSNVPQLHHLSIRKLSKLYTSRRISSIIPNQLTHVYLNLGDVYFDDFEPVIKFIFHHVQVLHLRTPADQSYLDAHRWESLIPSYMPHLRIFDLQQHIFTNTIYGTIYLPLMEKFQSTFWLERQWFFAYHSKEVENSCEIYIYSTNPYRKRKFTLNLELRKVTGSTAREETEMRSVQHLVLQNENKFANGTKSFPNVTQLSFEQENPFEDGIYISPSFLTNFLHMERIRQLKTYISYCYLKDLTELILSLPNLEKVYLYHTGFNETNASFLKPNEMLIPVFTKNQIKDVTISIQTCSFEDMKLWVHLFPRVERLTVSSPNNYSLETIEYILSNVAEKTPYLHLLSFYIRNTSVFEKVKNLVQSQVIPIDYMTQDIGAVHLWW</sequence>
<dbReference type="InterPro" id="IPR000626">
    <property type="entry name" value="Ubiquitin-like_dom"/>
</dbReference>
<dbReference type="SUPFAM" id="SSF54236">
    <property type="entry name" value="Ubiquitin-like"/>
    <property type="match status" value="1"/>
</dbReference>
<dbReference type="InterPro" id="IPR019956">
    <property type="entry name" value="Ubiquitin_dom"/>
</dbReference>
<dbReference type="SUPFAM" id="SSF52047">
    <property type="entry name" value="RNI-like"/>
    <property type="match status" value="2"/>
</dbReference>
<proteinExistence type="predicted"/>
<dbReference type="FunFam" id="3.10.20.90:FF:000160">
    <property type="entry name" value="Polyubiquitin-C"/>
    <property type="match status" value="1"/>
</dbReference>
<name>A0A815IV61_ADIRI</name>
<dbReference type="InterPro" id="IPR019954">
    <property type="entry name" value="Ubiquitin_CS"/>
</dbReference>
<evidence type="ECO:0000259" key="1">
    <source>
        <dbReference type="PROSITE" id="PS50053"/>
    </source>
</evidence>
<organism evidence="2 3">
    <name type="scientific">Adineta ricciae</name>
    <name type="common">Rotifer</name>
    <dbReference type="NCBI Taxonomy" id="249248"/>
    <lineage>
        <taxon>Eukaryota</taxon>
        <taxon>Metazoa</taxon>
        <taxon>Spiralia</taxon>
        <taxon>Gnathifera</taxon>
        <taxon>Rotifera</taxon>
        <taxon>Eurotatoria</taxon>
        <taxon>Bdelloidea</taxon>
        <taxon>Adinetida</taxon>
        <taxon>Adinetidae</taxon>
        <taxon>Adineta</taxon>
    </lineage>
</organism>
<dbReference type="PROSITE" id="PS50053">
    <property type="entry name" value="UBIQUITIN_2"/>
    <property type="match status" value="1"/>
</dbReference>
<dbReference type="PRINTS" id="PR00348">
    <property type="entry name" value="UBIQUITIN"/>
</dbReference>
<dbReference type="EMBL" id="CAJNOJ010000290">
    <property type="protein sequence ID" value="CAF1373306.1"/>
    <property type="molecule type" value="Genomic_DNA"/>
</dbReference>
<protein>
    <recommendedName>
        <fullName evidence="1">Ubiquitin-like domain-containing protein</fullName>
    </recommendedName>
</protein>
<dbReference type="SMART" id="SM00213">
    <property type="entry name" value="UBQ"/>
    <property type="match status" value="1"/>
</dbReference>
<evidence type="ECO:0000313" key="2">
    <source>
        <dbReference type="EMBL" id="CAF1373306.1"/>
    </source>
</evidence>
<dbReference type="Pfam" id="PF00240">
    <property type="entry name" value="ubiquitin"/>
    <property type="match status" value="1"/>
</dbReference>
<dbReference type="PANTHER" id="PTHR10666">
    <property type="entry name" value="UBIQUITIN"/>
    <property type="match status" value="1"/>
</dbReference>
<evidence type="ECO:0000313" key="3">
    <source>
        <dbReference type="Proteomes" id="UP000663852"/>
    </source>
</evidence>
<comment type="caution">
    <text evidence="2">The sequence shown here is derived from an EMBL/GenBank/DDBJ whole genome shotgun (WGS) entry which is preliminary data.</text>
</comment>
<dbReference type="InterPro" id="IPR032675">
    <property type="entry name" value="LRR_dom_sf"/>
</dbReference>
<feature type="domain" description="Ubiquitin-like" evidence="1">
    <location>
        <begin position="78"/>
        <end position="153"/>
    </location>
</feature>
<dbReference type="Gene3D" id="3.10.20.90">
    <property type="entry name" value="Phosphatidylinositol 3-kinase Catalytic Subunit, Chain A, domain 1"/>
    <property type="match status" value="1"/>
</dbReference>
<dbReference type="InterPro" id="IPR029071">
    <property type="entry name" value="Ubiquitin-like_domsf"/>
</dbReference>
<dbReference type="PROSITE" id="PS00299">
    <property type="entry name" value="UBIQUITIN_1"/>
    <property type="match status" value="1"/>
</dbReference>
<dbReference type="OrthoDB" id="7883313at2759"/>
<accession>A0A815IV61</accession>
<dbReference type="InterPro" id="IPR050158">
    <property type="entry name" value="Ubiquitin_ubiquitin-like"/>
</dbReference>
<gene>
    <name evidence="2" type="ORF">EDS130_LOCUS34504</name>
</gene>
<dbReference type="AlphaFoldDB" id="A0A815IV61"/>